<protein>
    <submittedName>
        <fullName evidence="2">Uncharacterized protein</fullName>
    </submittedName>
</protein>
<accession>A0A5B7FM97</accession>
<proteinExistence type="predicted"/>
<reference evidence="2 3" key="1">
    <citation type="submission" date="2019-05" db="EMBL/GenBank/DDBJ databases">
        <title>Another draft genome of Portunus trituberculatus and its Hox gene families provides insights of decapod evolution.</title>
        <authorList>
            <person name="Jeong J.-H."/>
            <person name="Song I."/>
            <person name="Kim S."/>
            <person name="Choi T."/>
            <person name="Kim D."/>
            <person name="Ryu S."/>
            <person name="Kim W."/>
        </authorList>
    </citation>
    <scope>NUCLEOTIDE SEQUENCE [LARGE SCALE GENOMIC DNA]</scope>
    <source>
        <tissue evidence="2">Muscle</tissue>
    </source>
</reference>
<gene>
    <name evidence="2" type="ORF">E2C01_039947</name>
</gene>
<dbReference type="AlphaFoldDB" id="A0A5B7FM97"/>
<dbReference type="Proteomes" id="UP000324222">
    <property type="component" value="Unassembled WGS sequence"/>
</dbReference>
<sequence>MSAHNLLFLSSSDEKRLRDPQEEMGHGKGNNERNLSGLARVWTLFNEYETNVLRNTKMY</sequence>
<evidence type="ECO:0000313" key="2">
    <source>
        <dbReference type="EMBL" id="MPC46233.1"/>
    </source>
</evidence>
<feature type="region of interest" description="Disordered" evidence="1">
    <location>
        <begin position="1"/>
        <end position="33"/>
    </location>
</feature>
<feature type="compositionally biased region" description="Basic and acidic residues" evidence="1">
    <location>
        <begin position="12"/>
        <end position="31"/>
    </location>
</feature>
<evidence type="ECO:0000313" key="3">
    <source>
        <dbReference type="Proteomes" id="UP000324222"/>
    </source>
</evidence>
<dbReference type="EMBL" id="VSRR010007110">
    <property type="protein sequence ID" value="MPC46233.1"/>
    <property type="molecule type" value="Genomic_DNA"/>
</dbReference>
<keyword evidence="3" id="KW-1185">Reference proteome</keyword>
<organism evidence="2 3">
    <name type="scientific">Portunus trituberculatus</name>
    <name type="common">Swimming crab</name>
    <name type="synonym">Neptunus trituberculatus</name>
    <dbReference type="NCBI Taxonomy" id="210409"/>
    <lineage>
        <taxon>Eukaryota</taxon>
        <taxon>Metazoa</taxon>
        <taxon>Ecdysozoa</taxon>
        <taxon>Arthropoda</taxon>
        <taxon>Crustacea</taxon>
        <taxon>Multicrustacea</taxon>
        <taxon>Malacostraca</taxon>
        <taxon>Eumalacostraca</taxon>
        <taxon>Eucarida</taxon>
        <taxon>Decapoda</taxon>
        <taxon>Pleocyemata</taxon>
        <taxon>Brachyura</taxon>
        <taxon>Eubrachyura</taxon>
        <taxon>Portunoidea</taxon>
        <taxon>Portunidae</taxon>
        <taxon>Portuninae</taxon>
        <taxon>Portunus</taxon>
    </lineage>
</organism>
<evidence type="ECO:0000256" key="1">
    <source>
        <dbReference type="SAM" id="MobiDB-lite"/>
    </source>
</evidence>
<name>A0A5B7FM97_PORTR</name>
<comment type="caution">
    <text evidence="2">The sequence shown here is derived from an EMBL/GenBank/DDBJ whole genome shotgun (WGS) entry which is preliminary data.</text>
</comment>